<dbReference type="Gene3D" id="3.20.20.80">
    <property type="entry name" value="Glycosidases"/>
    <property type="match status" value="1"/>
</dbReference>
<dbReference type="SUPFAM" id="SSF51445">
    <property type="entry name" value="(Trans)glycosidases"/>
    <property type="match status" value="1"/>
</dbReference>
<accession>A0ABW4I4V7</accession>
<evidence type="ECO:0000256" key="4">
    <source>
        <dbReference type="ARBA" id="ARBA00017099"/>
    </source>
</evidence>
<dbReference type="Gene3D" id="3.90.25.10">
    <property type="entry name" value="UDP-galactose 4-epimerase, domain 1"/>
    <property type="match status" value="1"/>
</dbReference>
<dbReference type="InterPro" id="IPR017853">
    <property type="entry name" value="GH"/>
</dbReference>
<dbReference type="Pfam" id="PF00232">
    <property type="entry name" value="Glyco_hydro_1"/>
    <property type="match status" value="1"/>
</dbReference>
<comment type="catalytic activity">
    <reaction evidence="5 6">
        <text>dTDP-beta-L-rhamnose + NADP(+) = dTDP-4-dehydro-beta-L-rhamnose + NADPH + H(+)</text>
        <dbReference type="Rhea" id="RHEA:21796"/>
        <dbReference type="ChEBI" id="CHEBI:15378"/>
        <dbReference type="ChEBI" id="CHEBI:57510"/>
        <dbReference type="ChEBI" id="CHEBI:57783"/>
        <dbReference type="ChEBI" id="CHEBI:58349"/>
        <dbReference type="ChEBI" id="CHEBI:62830"/>
        <dbReference type="EC" id="1.1.1.133"/>
    </reaction>
</comment>
<evidence type="ECO:0000313" key="8">
    <source>
        <dbReference type="EMBL" id="MFD1612983.1"/>
    </source>
</evidence>
<keyword evidence="6" id="KW-0560">Oxidoreductase</keyword>
<keyword evidence="6" id="KW-0521">NADP</keyword>
<evidence type="ECO:0000256" key="3">
    <source>
        <dbReference type="ARBA" id="ARBA00012929"/>
    </source>
</evidence>
<dbReference type="InterPro" id="IPR036291">
    <property type="entry name" value="NAD(P)-bd_dom_sf"/>
</dbReference>
<dbReference type="PANTHER" id="PTHR10491:SF4">
    <property type="entry name" value="METHIONINE ADENOSYLTRANSFERASE 2 SUBUNIT BETA"/>
    <property type="match status" value="1"/>
</dbReference>
<protein>
    <recommendedName>
        <fullName evidence="4 6">dTDP-4-dehydrorhamnose reductase</fullName>
        <ecNumber evidence="3 6">1.1.1.133</ecNumber>
    </recommendedName>
</protein>
<dbReference type="SUPFAM" id="SSF51735">
    <property type="entry name" value="NAD(P)-binding Rossmann-fold domains"/>
    <property type="match status" value="1"/>
</dbReference>
<comment type="pathway">
    <text evidence="1 6">Carbohydrate biosynthesis; dTDP-L-rhamnose biosynthesis.</text>
</comment>
<feature type="domain" description="RmlD-like substrate binding" evidence="7">
    <location>
        <begin position="441"/>
        <end position="695"/>
    </location>
</feature>
<dbReference type="InterPro" id="IPR029903">
    <property type="entry name" value="RmlD-like-bd"/>
</dbReference>
<dbReference type="Pfam" id="PF04321">
    <property type="entry name" value="RmlD_sub_bind"/>
    <property type="match status" value="1"/>
</dbReference>
<dbReference type="RefSeq" id="WP_380890615.1">
    <property type="nucleotide sequence ID" value="NZ_JBHUDY010000002.1"/>
</dbReference>
<evidence type="ECO:0000256" key="6">
    <source>
        <dbReference type="RuleBase" id="RU364082"/>
    </source>
</evidence>
<sequence length="719" mass="80342">MELWGGHECTVNRVADRYCDQSQLTGHDDRIEDLRLFASLGVKALRYPVLWERAGPDRPGEYDFSWSDVRLEEIRRLGMRPIVGLLHHGSGPAFTSLVDPDMPRLFADYAAAVAERYPWVADWTPVNEPLTTARFAGLYGHWYPHAAEESAFLTALVTQIEAVIAAMKAIRRVNPNARLVQTDDLGDTYATPELAHVAEHYNHRRWLGFDLLTGQVDESHYFWRAIEGAGLADRVRVMGADPCPPDIIGVNHYVTSDRFLDHRLDLYPDHRAPACGFHDFTATRVMDPAPPGLESVLRQAWGRYGLPLAVTECHLGCTREEQMRWLLESWRTCERLGDEGVDVRALTAWALLGNYDWCSLITVPANHYEGGPFDVRSGMPRPTSLTKVLKAFGGDRQAQDWVEAHPALGRAGWWRRDIRLEHAPYIWTERAEVQEQSGSPILITGASGTLGQALAGACRLRGLDYVLTDRTACAIDDPRSIAAALDTHKPWAVINAAGWVRVDDAEAERDACFRANTEGAALLARACAERGLRYTVFSSDLVFDGAKADAYLEDDAPKPLNVYGASKAAAEERVLAALPDALVVRTAAFFSPFDAYNFAIWIERELRGGRPVHAAEGFVITPTFVPDLVHSSLDLLIDEEKGVWHLTNQEPVSWFDFGRRVAETLDLDTRLVRPGRPDELGWRAKRPAYVPLGSKHGRLLPKLDDALARHRERRKAEAA</sequence>
<dbReference type="InterPro" id="IPR001360">
    <property type="entry name" value="Glyco_hydro_1"/>
</dbReference>
<comment type="function">
    <text evidence="6">Catalyzes the reduction of dTDP-6-deoxy-L-lyxo-4-hexulose to yield dTDP-L-rhamnose.</text>
</comment>
<proteinExistence type="inferred from homology"/>
<dbReference type="CDD" id="cd05254">
    <property type="entry name" value="dTDP_HR_like_SDR_e"/>
    <property type="match status" value="1"/>
</dbReference>
<evidence type="ECO:0000313" key="9">
    <source>
        <dbReference type="Proteomes" id="UP001597115"/>
    </source>
</evidence>
<evidence type="ECO:0000259" key="7">
    <source>
        <dbReference type="Pfam" id="PF04321"/>
    </source>
</evidence>
<evidence type="ECO:0000256" key="1">
    <source>
        <dbReference type="ARBA" id="ARBA00004781"/>
    </source>
</evidence>
<dbReference type="Proteomes" id="UP001597115">
    <property type="component" value="Unassembled WGS sequence"/>
</dbReference>
<comment type="cofactor">
    <cofactor evidence="6">
        <name>Mg(2+)</name>
        <dbReference type="ChEBI" id="CHEBI:18420"/>
    </cofactor>
    <text evidence="6">Binds 1 Mg(2+) ion per monomer.</text>
</comment>
<organism evidence="8 9">
    <name type="scientific">Sphingomonas tabacisoli</name>
    <dbReference type="NCBI Taxonomy" id="2249466"/>
    <lineage>
        <taxon>Bacteria</taxon>
        <taxon>Pseudomonadati</taxon>
        <taxon>Pseudomonadota</taxon>
        <taxon>Alphaproteobacteria</taxon>
        <taxon>Sphingomonadales</taxon>
        <taxon>Sphingomonadaceae</taxon>
        <taxon>Sphingomonas</taxon>
    </lineage>
</organism>
<reference evidence="9" key="1">
    <citation type="journal article" date="2019" name="Int. J. Syst. Evol. Microbiol.">
        <title>The Global Catalogue of Microorganisms (GCM) 10K type strain sequencing project: providing services to taxonomists for standard genome sequencing and annotation.</title>
        <authorList>
            <consortium name="The Broad Institute Genomics Platform"/>
            <consortium name="The Broad Institute Genome Sequencing Center for Infectious Disease"/>
            <person name="Wu L."/>
            <person name="Ma J."/>
        </authorList>
    </citation>
    <scope>NUCLEOTIDE SEQUENCE [LARGE SCALE GENOMIC DNA]</scope>
    <source>
        <strain evidence="9">CGMCC 1.16275</strain>
    </source>
</reference>
<dbReference type="EMBL" id="JBHUDY010000002">
    <property type="protein sequence ID" value="MFD1612983.1"/>
    <property type="molecule type" value="Genomic_DNA"/>
</dbReference>
<gene>
    <name evidence="8" type="ORF">ACFSCW_14350</name>
</gene>
<name>A0ABW4I4V7_9SPHN</name>
<dbReference type="InterPro" id="IPR005913">
    <property type="entry name" value="dTDP_dehydrorham_reduct"/>
</dbReference>
<comment type="caution">
    <text evidence="8">The sequence shown here is derived from an EMBL/GenBank/DDBJ whole genome shotgun (WGS) entry which is preliminary data.</text>
</comment>
<dbReference type="PANTHER" id="PTHR10491">
    <property type="entry name" value="DTDP-4-DEHYDRORHAMNOSE REDUCTASE"/>
    <property type="match status" value="1"/>
</dbReference>
<evidence type="ECO:0000256" key="2">
    <source>
        <dbReference type="ARBA" id="ARBA00010944"/>
    </source>
</evidence>
<evidence type="ECO:0000256" key="5">
    <source>
        <dbReference type="ARBA" id="ARBA00048200"/>
    </source>
</evidence>
<dbReference type="Gene3D" id="3.40.50.720">
    <property type="entry name" value="NAD(P)-binding Rossmann-like Domain"/>
    <property type="match status" value="1"/>
</dbReference>
<comment type="similarity">
    <text evidence="2 6">Belongs to the dTDP-4-dehydrorhamnose reductase family.</text>
</comment>
<dbReference type="EC" id="1.1.1.133" evidence="3 6"/>
<keyword evidence="9" id="KW-1185">Reference proteome</keyword>